<evidence type="ECO:0000259" key="2">
    <source>
        <dbReference type="Pfam" id="PF04773"/>
    </source>
</evidence>
<feature type="transmembrane region" description="Helical" evidence="1">
    <location>
        <begin position="93"/>
        <end position="113"/>
    </location>
</feature>
<organism evidence="4 5">
    <name type="scientific">Ohtaekwangia kribbensis</name>
    <dbReference type="NCBI Taxonomy" id="688913"/>
    <lineage>
        <taxon>Bacteria</taxon>
        <taxon>Pseudomonadati</taxon>
        <taxon>Bacteroidota</taxon>
        <taxon>Cytophagia</taxon>
        <taxon>Cytophagales</taxon>
        <taxon>Fulvivirgaceae</taxon>
        <taxon>Ohtaekwangia</taxon>
    </lineage>
</organism>
<dbReference type="EMBL" id="JBHTKA010000004">
    <property type="protein sequence ID" value="MFD1000371.1"/>
    <property type="molecule type" value="Genomic_DNA"/>
</dbReference>
<feature type="domain" description="Protein FecR C-terminal" evidence="3">
    <location>
        <begin position="259"/>
        <end position="323"/>
    </location>
</feature>
<feature type="domain" description="FecR protein" evidence="2">
    <location>
        <begin position="125"/>
        <end position="216"/>
    </location>
</feature>
<reference evidence="5" key="1">
    <citation type="journal article" date="2019" name="Int. J. Syst. Evol. Microbiol.">
        <title>The Global Catalogue of Microorganisms (GCM) 10K type strain sequencing project: providing services to taxonomists for standard genome sequencing and annotation.</title>
        <authorList>
            <consortium name="The Broad Institute Genomics Platform"/>
            <consortium name="The Broad Institute Genome Sequencing Center for Infectious Disease"/>
            <person name="Wu L."/>
            <person name="Ma J."/>
        </authorList>
    </citation>
    <scope>NUCLEOTIDE SEQUENCE [LARGE SCALE GENOMIC DNA]</scope>
    <source>
        <strain evidence="5">CCUG 58938</strain>
    </source>
</reference>
<dbReference type="InterPro" id="IPR032508">
    <property type="entry name" value="FecR_C"/>
</dbReference>
<dbReference type="InterPro" id="IPR012373">
    <property type="entry name" value="Ferrdict_sens_TM"/>
</dbReference>
<evidence type="ECO:0000259" key="3">
    <source>
        <dbReference type="Pfam" id="PF16344"/>
    </source>
</evidence>
<dbReference type="PANTHER" id="PTHR30273">
    <property type="entry name" value="PERIPLASMIC SIGNAL SENSOR AND SIGMA FACTOR ACTIVATOR FECR-RELATED"/>
    <property type="match status" value="1"/>
</dbReference>
<dbReference type="Gene3D" id="3.55.50.30">
    <property type="match status" value="1"/>
</dbReference>
<dbReference type="RefSeq" id="WP_377579780.1">
    <property type="nucleotide sequence ID" value="NZ_JBHTKA010000004.1"/>
</dbReference>
<dbReference type="Pfam" id="PF16344">
    <property type="entry name" value="FecR_C"/>
    <property type="match status" value="1"/>
</dbReference>
<dbReference type="Pfam" id="PF04773">
    <property type="entry name" value="FecR"/>
    <property type="match status" value="1"/>
</dbReference>
<dbReference type="PANTHER" id="PTHR30273:SF2">
    <property type="entry name" value="PROTEIN FECR"/>
    <property type="match status" value="1"/>
</dbReference>
<dbReference type="InterPro" id="IPR006860">
    <property type="entry name" value="FecR"/>
</dbReference>
<sequence length="333" mass="36814">MKREHDIEIKDELMVRYLAGEAGPEEAMALQDWLTLAENKAYFENIQRTWEQTHPSKTPRAIDAQHAWKKVDLQTEPAVMWKNGTAAGRRNKIILRIAASLLITILATLLIYIRLYKPSVNMVAVTTADSLKNVSLPDNSTATLHRNSKLMYPATFGAGQRNVELAQGEAFFTVTSSPEKPFIIHTSVADIRVVGTAFNVALKANQLEVSVKEGKVLIYTSQDSSYLTAGFTGIVQPAMGTIRVKDSVHMNAWGYATHRLIFKDTPLEEVIADIEKAYPYSITLGNANINNCRLTATFDNDSAENLLNLIAETLNLSVVKNGTVFTLEGEGCP</sequence>
<evidence type="ECO:0000256" key="1">
    <source>
        <dbReference type="SAM" id="Phobius"/>
    </source>
</evidence>
<evidence type="ECO:0000313" key="4">
    <source>
        <dbReference type="EMBL" id="MFD1000371.1"/>
    </source>
</evidence>
<proteinExistence type="predicted"/>
<gene>
    <name evidence="4" type="ORF">ACFQ21_13695</name>
</gene>
<evidence type="ECO:0000313" key="5">
    <source>
        <dbReference type="Proteomes" id="UP001597112"/>
    </source>
</evidence>
<comment type="caution">
    <text evidence="4">The sequence shown here is derived from an EMBL/GenBank/DDBJ whole genome shotgun (WGS) entry which is preliminary data.</text>
</comment>
<protein>
    <submittedName>
        <fullName evidence="4">FecR family protein</fullName>
    </submittedName>
</protein>
<dbReference type="Gene3D" id="2.60.120.1440">
    <property type="match status" value="1"/>
</dbReference>
<dbReference type="PIRSF" id="PIRSF018266">
    <property type="entry name" value="FecR"/>
    <property type="match status" value="1"/>
</dbReference>
<keyword evidence="1" id="KW-0472">Membrane</keyword>
<keyword evidence="5" id="KW-1185">Reference proteome</keyword>
<dbReference type="Proteomes" id="UP001597112">
    <property type="component" value="Unassembled WGS sequence"/>
</dbReference>
<keyword evidence="1" id="KW-1133">Transmembrane helix</keyword>
<name>A0ABW3K3L7_9BACT</name>
<accession>A0ABW3K3L7</accession>
<keyword evidence="1" id="KW-0812">Transmembrane</keyword>